<dbReference type="InterPro" id="IPR007140">
    <property type="entry name" value="DUF350"/>
</dbReference>
<comment type="subcellular location">
    <subcellularLocation>
        <location evidence="1">Cell membrane</location>
        <topology evidence="1">Multi-pass membrane protein</topology>
    </subcellularLocation>
</comment>
<evidence type="ECO:0000256" key="1">
    <source>
        <dbReference type="ARBA" id="ARBA00004651"/>
    </source>
</evidence>
<organism evidence="8 9">
    <name type="scientific">Sporomusa silvacetica DSM 10669</name>
    <dbReference type="NCBI Taxonomy" id="1123289"/>
    <lineage>
        <taxon>Bacteria</taxon>
        <taxon>Bacillati</taxon>
        <taxon>Bacillota</taxon>
        <taxon>Negativicutes</taxon>
        <taxon>Selenomonadales</taxon>
        <taxon>Sporomusaceae</taxon>
        <taxon>Sporomusa</taxon>
    </lineage>
</organism>
<evidence type="ECO:0000256" key="7">
    <source>
        <dbReference type="SAM" id="Phobius"/>
    </source>
</evidence>
<evidence type="ECO:0000256" key="2">
    <source>
        <dbReference type="ARBA" id="ARBA00005779"/>
    </source>
</evidence>
<dbReference type="Proteomes" id="UP000216752">
    <property type="component" value="Chromosome"/>
</dbReference>
<keyword evidence="9" id="KW-1185">Reference proteome</keyword>
<keyword evidence="4 7" id="KW-0812">Transmembrane</keyword>
<dbReference type="PANTHER" id="PTHR40043:SF1">
    <property type="entry name" value="UPF0719 INNER MEMBRANE PROTEIN YJFL"/>
    <property type="match status" value="1"/>
</dbReference>
<feature type="transmembrane region" description="Helical" evidence="7">
    <location>
        <begin position="87"/>
        <end position="108"/>
    </location>
</feature>
<gene>
    <name evidence="8" type="ORF">SPSIL_049760</name>
</gene>
<comment type="similarity">
    <text evidence="2">Belongs to the UPF0719 family.</text>
</comment>
<dbReference type="RefSeq" id="WP_094606431.1">
    <property type="nucleotide sequence ID" value="NZ_CP155573.1"/>
</dbReference>
<protein>
    <recommendedName>
        <fullName evidence="10">DUF350 domain-containing protein</fullName>
    </recommendedName>
</protein>
<feature type="transmembrane region" description="Helical" evidence="7">
    <location>
        <begin position="58"/>
        <end position="81"/>
    </location>
</feature>
<evidence type="ECO:0000256" key="6">
    <source>
        <dbReference type="ARBA" id="ARBA00023136"/>
    </source>
</evidence>
<evidence type="ECO:0000313" key="8">
    <source>
        <dbReference type="EMBL" id="XFO68753.1"/>
    </source>
</evidence>
<dbReference type="PANTHER" id="PTHR40043">
    <property type="entry name" value="UPF0719 INNER MEMBRANE PROTEIN YJFL"/>
    <property type="match status" value="1"/>
</dbReference>
<keyword evidence="3" id="KW-1003">Cell membrane</keyword>
<dbReference type="EMBL" id="CP155573">
    <property type="protein sequence ID" value="XFO68753.1"/>
    <property type="molecule type" value="Genomic_DNA"/>
</dbReference>
<feature type="transmembrane region" description="Helical" evidence="7">
    <location>
        <begin position="120"/>
        <end position="143"/>
    </location>
</feature>
<keyword evidence="6 7" id="KW-0472">Membrane</keyword>
<dbReference type="Pfam" id="PF03994">
    <property type="entry name" value="DUF350"/>
    <property type="match status" value="1"/>
</dbReference>
<accession>A0ABZ3ITG4</accession>
<feature type="transmembrane region" description="Helical" evidence="7">
    <location>
        <begin position="6"/>
        <end position="29"/>
    </location>
</feature>
<name>A0ABZ3ITG4_9FIRM</name>
<evidence type="ECO:0000313" key="9">
    <source>
        <dbReference type="Proteomes" id="UP000216752"/>
    </source>
</evidence>
<keyword evidence="5 7" id="KW-1133">Transmembrane helix</keyword>
<sequence>MEGQWLNIINFLLYLGISLPLLGIGMFLFMKITPYSEFRIISEGDEVNTPRKAAAAQAAAYTIGGKIIGLSLVLASAIFHSVSIIDLALWGCIGIGFQVIIFYLYELITPFKVTSEIPNGNIAVGILSAFLSTSIGLLLAALISY</sequence>
<evidence type="ECO:0000256" key="4">
    <source>
        <dbReference type="ARBA" id="ARBA00022692"/>
    </source>
</evidence>
<evidence type="ECO:0000256" key="3">
    <source>
        <dbReference type="ARBA" id="ARBA00022475"/>
    </source>
</evidence>
<reference evidence="8" key="1">
    <citation type="submission" date="2024-05" db="EMBL/GenBank/DDBJ databases">
        <title>Isolation and characterization of Sporomusa carbonis sp. nov., a carboxydotrophic hydrogenogen in the genus of Sporomusa isolated from a charcoal burning pile.</title>
        <authorList>
            <person name="Boeer T."/>
            <person name="Rosenbaum F."/>
            <person name="Eysell L."/>
            <person name="Mueller V."/>
            <person name="Daniel R."/>
            <person name="Poehlein A."/>
        </authorList>
    </citation>
    <scope>NUCLEOTIDE SEQUENCE [LARGE SCALE GENOMIC DNA]</scope>
    <source>
        <strain evidence="8">DSM 10669</strain>
    </source>
</reference>
<evidence type="ECO:0008006" key="10">
    <source>
        <dbReference type="Google" id="ProtNLM"/>
    </source>
</evidence>
<evidence type="ECO:0000256" key="5">
    <source>
        <dbReference type="ARBA" id="ARBA00022989"/>
    </source>
</evidence>
<proteinExistence type="inferred from homology"/>